<accession>A0A4V1QYD7</accession>
<keyword evidence="2" id="KW-1185">Reference proteome</keyword>
<evidence type="ECO:0000313" key="1">
    <source>
        <dbReference type="EMBL" id="RXZ72796.1"/>
    </source>
</evidence>
<evidence type="ECO:0000313" key="2">
    <source>
        <dbReference type="Proteomes" id="UP000293865"/>
    </source>
</evidence>
<sequence length="150" mass="17477">MEPWVVALLAAGIPAFAAALTYAISEWLRARRASSDRRAAVFARLETGLERVAIVETMPRLLRRWKRPDVAIVQATTSLFEVLPRREWVLVYWLAEEAYRLTVARGFEERAQIATRMSSTILAWRMRRRRMRERLAIDLASREQTILDYS</sequence>
<dbReference type="Proteomes" id="UP000293865">
    <property type="component" value="Unassembled WGS sequence"/>
</dbReference>
<dbReference type="AlphaFoldDB" id="A0A4V1QYD7"/>
<proteinExistence type="predicted"/>
<evidence type="ECO:0008006" key="3">
    <source>
        <dbReference type="Google" id="ProtNLM"/>
    </source>
</evidence>
<name>A0A4V1QYD7_9MICO</name>
<protein>
    <recommendedName>
        <fullName evidence="3">DUF4760 domain-containing protein</fullName>
    </recommendedName>
</protein>
<comment type="caution">
    <text evidence="1">The sequence shown here is derived from an EMBL/GenBank/DDBJ whole genome shotgun (WGS) entry which is preliminary data.</text>
</comment>
<gene>
    <name evidence="1" type="ORF">ESP51_03085</name>
</gene>
<organism evidence="1 2">
    <name type="scientific">Agromyces albus</name>
    <dbReference type="NCBI Taxonomy" id="205332"/>
    <lineage>
        <taxon>Bacteria</taxon>
        <taxon>Bacillati</taxon>
        <taxon>Actinomycetota</taxon>
        <taxon>Actinomycetes</taxon>
        <taxon>Micrococcales</taxon>
        <taxon>Microbacteriaceae</taxon>
        <taxon>Agromyces</taxon>
    </lineage>
</organism>
<dbReference type="EMBL" id="SDPN01000003">
    <property type="protein sequence ID" value="RXZ72796.1"/>
    <property type="molecule type" value="Genomic_DNA"/>
</dbReference>
<reference evidence="1 2" key="1">
    <citation type="submission" date="2019-01" db="EMBL/GenBank/DDBJ databases">
        <title>Agromyces.</title>
        <authorList>
            <person name="Li J."/>
        </authorList>
    </citation>
    <scope>NUCLEOTIDE SEQUENCE [LARGE SCALE GENOMIC DNA]</scope>
    <source>
        <strain evidence="1 2">DSM 15934</strain>
    </source>
</reference>